<keyword evidence="3" id="KW-1185">Reference proteome</keyword>
<organism evidence="2 3">
    <name type="scientific">Amycolatopsis pretoriensis</name>
    <dbReference type="NCBI Taxonomy" id="218821"/>
    <lineage>
        <taxon>Bacteria</taxon>
        <taxon>Bacillati</taxon>
        <taxon>Actinomycetota</taxon>
        <taxon>Actinomycetes</taxon>
        <taxon>Pseudonocardiales</taxon>
        <taxon>Pseudonocardiaceae</taxon>
        <taxon>Amycolatopsis</taxon>
    </lineage>
</organism>
<protein>
    <submittedName>
        <fullName evidence="2">Uncharacterized protein</fullName>
    </submittedName>
</protein>
<name>A0A1H5QPR7_9PSEU</name>
<proteinExistence type="predicted"/>
<dbReference type="EMBL" id="FNUJ01000003">
    <property type="protein sequence ID" value="SEF27348.1"/>
    <property type="molecule type" value="Genomic_DNA"/>
</dbReference>
<accession>A0A1H5QPR7</accession>
<sequence>MLRFDVEPGSLPKPDQKVRSTTEQKIYDRVTCDLASRGSLKEGHHVVSDCIMFLKSFPSCRDTDNDRVEVGSRRPVTIDMQSNNMSFLPLQQRINQWPYDSLELFIIVEVFLARKIEFNR</sequence>
<feature type="region of interest" description="Disordered" evidence="1">
    <location>
        <begin position="1"/>
        <end position="22"/>
    </location>
</feature>
<evidence type="ECO:0000313" key="2">
    <source>
        <dbReference type="EMBL" id="SEF27348.1"/>
    </source>
</evidence>
<dbReference type="Proteomes" id="UP000198878">
    <property type="component" value="Unassembled WGS sequence"/>
</dbReference>
<dbReference type="AlphaFoldDB" id="A0A1H5QPR7"/>
<evidence type="ECO:0000313" key="3">
    <source>
        <dbReference type="Proteomes" id="UP000198878"/>
    </source>
</evidence>
<gene>
    <name evidence="2" type="ORF">SAMN05421837_103755</name>
</gene>
<reference evidence="3" key="1">
    <citation type="submission" date="2016-10" db="EMBL/GenBank/DDBJ databases">
        <authorList>
            <person name="Varghese N."/>
            <person name="Submissions S."/>
        </authorList>
    </citation>
    <scope>NUCLEOTIDE SEQUENCE [LARGE SCALE GENOMIC DNA]</scope>
    <source>
        <strain evidence="3">DSM 44654</strain>
    </source>
</reference>
<evidence type="ECO:0000256" key="1">
    <source>
        <dbReference type="SAM" id="MobiDB-lite"/>
    </source>
</evidence>